<dbReference type="Gene3D" id="1.25.40.10">
    <property type="entry name" value="Tetratricopeptide repeat domain"/>
    <property type="match status" value="1"/>
</dbReference>
<accession>A0A6A6R2E6</accession>
<proteinExistence type="predicted"/>
<dbReference type="OrthoDB" id="5379420at2759"/>
<reference evidence="1" key="1">
    <citation type="journal article" date="2020" name="Stud. Mycol.">
        <title>101 Dothideomycetes genomes: a test case for predicting lifestyles and emergence of pathogens.</title>
        <authorList>
            <person name="Haridas S."/>
            <person name="Albert R."/>
            <person name="Binder M."/>
            <person name="Bloem J."/>
            <person name="Labutti K."/>
            <person name="Salamov A."/>
            <person name="Andreopoulos B."/>
            <person name="Baker S."/>
            <person name="Barry K."/>
            <person name="Bills G."/>
            <person name="Bluhm B."/>
            <person name="Cannon C."/>
            <person name="Castanera R."/>
            <person name="Culley D."/>
            <person name="Daum C."/>
            <person name="Ezra D."/>
            <person name="Gonzalez J."/>
            <person name="Henrissat B."/>
            <person name="Kuo A."/>
            <person name="Liang C."/>
            <person name="Lipzen A."/>
            <person name="Lutzoni F."/>
            <person name="Magnuson J."/>
            <person name="Mondo S."/>
            <person name="Nolan M."/>
            <person name="Ohm R."/>
            <person name="Pangilinan J."/>
            <person name="Park H.-J."/>
            <person name="Ramirez L."/>
            <person name="Alfaro M."/>
            <person name="Sun H."/>
            <person name="Tritt A."/>
            <person name="Yoshinaga Y."/>
            <person name="Zwiers L.-H."/>
            <person name="Turgeon B."/>
            <person name="Goodwin S."/>
            <person name="Spatafora J."/>
            <person name="Crous P."/>
            <person name="Grigoriev I."/>
        </authorList>
    </citation>
    <scope>NUCLEOTIDE SEQUENCE</scope>
    <source>
        <strain evidence="1">CBS 269.34</strain>
    </source>
</reference>
<evidence type="ECO:0000313" key="1">
    <source>
        <dbReference type="EMBL" id="KAF2497567.1"/>
    </source>
</evidence>
<dbReference type="SUPFAM" id="SSF81901">
    <property type="entry name" value="HCP-like"/>
    <property type="match status" value="1"/>
</dbReference>
<dbReference type="Proteomes" id="UP000799750">
    <property type="component" value="Unassembled WGS sequence"/>
</dbReference>
<gene>
    <name evidence="1" type="ORF">BU16DRAFT_616188</name>
</gene>
<name>A0A6A6R2E6_9PEZI</name>
<dbReference type="InterPro" id="IPR011990">
    <property type="entry name" value="TPR-like_helical_dom_sf"/>
</dbReference>
<protein>
    <recommendedName>
        <fullName evidence="3">HCP-like protein</fullName>
    </recommendedName>
</protein>
<keyword evidence="2" id="KW-1185">Reference proteome</keyword>
<sequence length="396" mass="44191">MISMPAREAEILIQEYQSCTLQELRERYEYPLEAYSPLARLLLRIPDKSINNTGRRLILECSAANDPLATLIILGSLRRKDGWAREIPKAEILHARQHLKALAHQESSPDAMVLVGLDLRAQNRDKEARVLFESALRKVSAGEMLDVNSGVTGDKLQFKVDQVRGHDLLPIPAPWIALGKLLLEKGDLEAAKAVLHDGALKADDPMAYFYLAECGEMYSDEWLEYMTKAAASGHPDAMFHMGNFYAQSKQQAKESVGPTGYHHLKGLDAYRSWKAGPGWLRSLPGLPKDLALSGREAMAVEWYLLAFEDAHRPAAVALAQILRRKSAWWAAAEALRDVLANRWDMFDVDEGGPQAKREAIALSRIWMAEEKEQGLTFTKDVVDDAKKGVSRPPPEG</sequence>
<dbReference type="EMBL" id="MU004186">
    <property type="protein sequence ID" value="KAF2497567.1"/>
    <property type="molecule type" value="Genomic_DNA"/>
</dbReference>
<dbReference type="AlphaFoldDB" id="A0A6A6R2E6"/>
<organism evidence="1 2">
    <name type="scientific">Lophium mytilinum</name>
    <dbReference type="NCBI Taxonomy" id="390894"/>
    <lineage>
        <taxon>Eukaryota</taxon>
        <taxon>Fungi</taxon>
        <taxon>Dikarya</taxon>
        <taxon>Ascomycota</taxon>
        <taxon>Pezizomycotina</taxon>
        <taxon>Dothideomycetes</taxon>
        <taxon>Pleosporomycetidae</taxon>
        <taxon>Mytilinidiales</taxon>
        <taxon>Mytilinidiaceae</taxon>
        <taxon>Lophium</taxon>
    </lineage>
</organism>
<evidence type="ECO:0008006" key="3">
    <source>
        <dbReference type="Google" id="ProtNLM"/>
    </source>
</evidence>
<evidence type="ECO:0000313" key="2">
    <source>
        <dbReference type="Proteomes" id="UP000799750"/>
    </source>
</evidence>